<reference evidence="2 3" key="1">
    <citation type="submission" date="2020-08" db="EMBL/GenBank/DDBJ databases">
        <title>Genome sequence of Acidovorax monticola KACC 19171T.</title>
        <authorList>
            <person name="Hyun D.-W."/>
            <person name="Bae J.-W."/>
        </authorList>
    </citation>
    <scope>NUCLEOTIDE SEQUENCE [LARGE SCALE GENOMIC DNA]</scope>
    <source>
        <strain evidence="2 3">KACC 19171</strain>
    </source>
</reference>
<keyword evidence="3" id="KW-1185">Reference proteome</keyword>
<evidence type="ECO:0000313" key="3">
    <source>
        <dbReference type="Proteomes" id="UP000516057"/>
    </source>
</evidence>
<evidence type="ECO:0000256" key="1">
    <source>
        <dbReference type="SAM" id="MobiDB-lite"/>
    </source>
</evidence>
<organism evidence="2 3">
    <name type="scientific">Paenacidovorax monticola</name>
    <dbReference type="NCBI Taxonomy" id="1926868"/>
    <lineage>
        <taxon>Bacteria</taxon>
        <taxon>Pseudomonadati</taxon>
        <taxon>Pseudomonadota</taxon>
        <taxon>Betaproteobacteria</taxon>
        <taxon>Burkholderiales</taxon>
        <taxon>Comamonadaceae</taxon>
        <taxon>Paenacidovorax</taxon>
    </lineage>
</organism>
<dbReference type="Pfam" id="PF05930">
    <property type="entry name" value="Phage_AlpA"/>
    <property type="match status" value="1"/>
</dbReference>
<gene>
    <name evidence="2" type="ORF">H9L24_10690</name>
</gene>
<feature type="region of interest" description="Disordered" evidence="1">
    <location>
        <begin position="1"/>
        <end position="20"/>
    </location>
</feature>
<protein>
    <submittedName>
        <fullName evidence="2">AlpA family phage regulatory protein</fullName>
    </submittedName>
</protein>
<dbReference type="Proteomes" id="UP000516057">
    <property type="component" value="Chromosome"/>
</dbReference>
<sequence>MVDSHIHLEHRQKSAKNPRADVVKAAPDAPLRAYVRLDELLTMVPFSASTVWRKSKDGSFVKATRLSARITAWNRQAVLQWLEHKEVAR</sequence>
<dbReference type="EMBL" id="CP060790">
    <property type="protein sequence ID" value="QNP61140.1"/>
    <property type="molecule type" value="Genomic_DNA"/>
</dbReference>
<accession>A0A7H0HKS4</accession>
<dbReference type="InterPro" id="IPR010260">
    <property type="entry name" value="AlpA"/>
</dbReference>
<dbReference type="AlphaFoldDB" id="A0A7H0HKS4"/>
<name>A0A7H0HKS4_9BURK</name>
<evidence type="ECO:0000313" key="2">
    <source>
        <dbReference type="EMBL" id="QNP61140.1"/>
    </source>
</evidence>
<proteinExistence type="predicted"/>
<dbReference type="KEGG" id="amon:H9L24_10690"/>
<dbReference type="RefSeq" id="WP_187738116.1">
    <property type="nucleotide sequence ID" value="NZ_CP060790.1"/>
</dbReference>